<organism evidence="2 3">
    <name type="scientific">Zostera marina</name>
    <name type="common">Eelgrass</name>
    <dbReference type="NCBI Taxonomy" id="29655"/>
    <lineage>
        <taxon>Eukaryota</taxon>
        <taxon>Viridiplantae</taxon>
        <taxon>Streptophyta</taxon>
        <taxon>Embryophyta</taxon>
        <taxon>Tracheophyta</taxon>
        <taxon>Spermatophyta</taxon>
        <taxon>Magnoliopsida</taxon>
        <taxon>Liliopsida</taxon>
        <taxon>Zosteraceae</taxon>
        <taxon>Zostera</taxon>
    </lineage>
</organism>
<evidence type="ECO:0000313" key="3">
    <source>
        <dbReference type="Proteomes" id="UP000036987"/>
    </source>
</evidence>
<reference evidence="3" key="1">
    <citation type="journal article" date="2016" name="Nature">
        <title>The genome of the seagrass Zostera marina reveals angiosperm adaptation to the sea.</title>
        <authorList>
            <person name="Olsen J.L."/>
            <person name="Rouze P."/>
            <person name="Verhelst B."/>
            <person name="Lin Y.-C."/>
            <person name="Bayer T."/>
            <person name="Collen J."/>
            <person name="Dattolo E."/>
            <person name="De Paoli E."/>
            <person name="Dittami S."/>
            <person name="Maumus F."/>
            <person name="Michel G."/>
            <person name="Kersting A."/>
            <person name="Lauritano C."/>
            <person name="Lohaus R."/>
            <person name="Toepel M."/>
            <person name="Tonon T."/>
            <person name="Vanneste K."/>
            <person name="Amirebrahimi M."/>
            <person name="Brakel J."/>
            <person name="Bostroem C."/>
            <person name="Chovatia M."/>
            <person name="Grimwood J."/>
            <person name="Jenkins J.W."/>
            <person name="Jueterbock A."/>
            <person name="Mraz A."/>
            <person name="Stam W.T."/>
            <person name="Tice H."/>
            <person name="Bornberg-Bauer E."/>
            <person name="Green P.J."/>
            <person name="Pearson G.A."/>
            <person name="Procaccini G."/>
            <person name="Duarte C.M."/>
            <person name="Schmutz J."/>
            <person name="Reusch T.B.H."/>
            <person name="Van de Peer Y."/>
        </authorList>
    </citation>
    <scope>NUCLEOTIDE SEQUENCE [LARGE SCALE GENOMIC DNA]</scope>
    <source>
        <strain evidence="3">cv. Finnish</strain>
    </source>
</reference>
<dbReference type="OrthoDB" id="692410at2759"/>
<dbReference type="STRING" id="29655.A0A0K9PQW7"/>
<name>A0A0K9PQW7_ZOSMR</name>
<sequence>MSVLMWKIRWRYLNTFNKIRRRGMRCPDLCILCNSSDESPSHLLFNCSYTRSLLLSFTRRSDECLWKVMNAPIPSTEDIRIGDLIEGINRLTKGSPAWGLHWYALSTLCWFSWQKKKQQIDGGDS</sequence>
<dbReference type="InterPro" id="IPR026960">
    <property type="entry name" value="RVT-Znf"/>
</dbReference>
<accession>A0A0K9PQW7</accession>
<dbReference type="Proteomes" id="UP000036987">
    <property type="component" value="Unassembled WGS sequence"/>
</dbReference>
<evidence type="ECO:0000259" key="1">
    <source>
        <dbReference type="Pfam" id="PF13966"/>
    </source>
</evidence>
<gene>
    <name evidence="2" type="ORF">ZOSMA_199G00340</name>
</gene>
<evidence type="ECO:0000313" key="2">
    <source>
        <dbReference type="EMBL" id="KMZ70597.1"/>
    </source>
</evidence>
<feature type="domain" description="Reverse transcriptase zinc-binding" evidence="1">
    <location>
        <begin position="1"/>
        <end position="52"/>
    </location>
</feature>
<comment type="caution">
    <text evidence="2">The sequence shown here is derived from an EMBL/GenBank/DDBJ whole genome shotgun (WGS) entry which is preliminary data.</text>
</comment>
<proteinExistence type="predicted"/>
<dbReference type="AlphaFoldDB" id="A0A0K9PQW7"/>
<dbReference type="EMBL" id="LFYR01000727">
    <property type="protein sequence ID" value="KMZ70597.1"/>
    <property type="molecule type" value="Genomic_DNA"/>
</dbReference>
<dbReference type="Pfam" id="PF13966">
    <property type="entry name" value="zf-RVT"/>
    <property type="match status" value="1"/>
</dbReference>
<protein>
    <recommendedName>
        <fullName evidence="1">Reverse transcriptase zinc-binding domain-containing protein</fullName>
    </recommendedName>
</protein>
<keyword evidence="3" id="KW-1185">Reference proteome</keyword>